<proteinExistence type="predicted"/>
<dbReference type="InterPro" id="IPR019734">
    <property type="entry name" value="TPR_rpt"/>
</dbReference>
<gene>
    <name evidence="4" type="ORF">CAMP_LOCUS1365</name>
</gene>
<reference evidence="4" key="1">
    <citation type="submission" date="2022-11" db="EMBL/GenBank/DDBJ databases">
        <authorList>
            <person name="Kikuchi T."/>
        </authorList>
    </citation>
    <scope>NUCLEOTIDE SEQUENCE</scope>
    <source>
        <strain evidence="4">PS1010</strain>
    </source>
</reference>
<protein>
    <recommendedName>
        <fullName evidence="3">Integrator complex subunit 1 RPB2-binding domain-containing protein</fullName>
    </recommendedName>
</protein>
<name>A0A9P1MVT0_9PELO</name>
<dbReference type="Pfam" id="PF12432">
    <property type="entry name" value="INTS1_RP2B-bd"/>
    <property type="match status" value="1"/>
</dbReference>
<dbReference type="GO" id="GO:0034474">
    <property type="term" value="P:U2 snRNA 3'-end processing"/>
    <property type="evidence" value="ECO:0007669"/>
    <property type="project" value="InterPro"/>
</dbReference>
<dbReference type="EMBL" id="CANHGI010000001">
    <property type="protein sequence ID" value="CAI5438728.1"/>
    <property type="molecule type" value="Genomic_DNA"/>
</dbReference>
<feature type="region of interest" description="Disordered" evidence="2">
    <location>
        <begin position="1650"/>
        <end position="1684"/>
    </location>
</feature>
<feature type="compositionally biased region" description="Low complexity" evidence="2">
    <location>
        <begin position="27"/>
        <end position="43"/>
    </location>
</feature>
<evidence type="ECO:0000256" key="1">
    <source>
        <dbReference type="PROSITE-ProRule" id="PRU00339"/>
    </source>
</evidence>
<dbReference type="OrthoDB" id="19938at2759"/>
<evidence type="ECO:0000259" key="3">
    <source>
        <dbReference type="Pfam" id="PF12432"/>
    </source>
</evidence>
<dbReference type="GO" id="GO:0032039">
    <property type="term" value="C:integrator complex"/>
    <property type="evidence" value="ECO:0007669"/>
    <property type="project" value="InterPro"/>
</dbReference>
<feature type="domain" description="Integrator complex subunit 1 RPB2-binding" evidence="3">
    <location>
        <begin position="282"/>
        <end position="428"/>
    </location>
</feature>
<keyword evidence="1" id="KW-0802">TPR repeat</keyword>
<dbReference type="Gene3D" id="1.25.40.570">
    <property type="match status" value="1"/>
</dbReference>
<dbReference type="PANTHER" id="PTHR21224:SF1">
    <property type="entry name" value="INTEGRATOR COMPLEX SUBUNIT 1"/>
    <property type="match status" value="1"/>
</dbReference>
<dbReference type="PROSITE" id="PS50005">
    <property type="entry name" value="TPR"/>
    <property type="match status" value="1"/>
</dbReference>
<organism evidence="4 5">
    <name type="scientific">Caenorhabditis angaria</name>
    <dbReference type="NCBI Taxonomy" id="860376"/>
    <lineage>
        <taxon>Eukaryota</taxon>
        <taxon>Metazoa</taxon>
        <taxon>Ecdysozoa</taxon>
        <taxon>Nematoda</taxon>
        <taxon>Chromadorea</taxon>
        <taxon>Rhabditida</taxon>
        <taxon>Rhabditina</taxon>
        <taxon>Rhabditomorpha</taxon>
        <taxon>Rhabditoidea</taxon>
        <taxon>Rhabditidae</taxon>
        <taxon>Peloderinae</taxon>
        <taxon>Caenorhabditis</taxon>
    </lineage>
</organism>
<evidence type="ECO:0000313" key="4">
    <source>
        <dbReference type="EMBL" id="CAI5438728.1"/>
    </source>
</evidence>
<evidence type="ECO:0000256" key="2">
    <source>
        <dbReference type="SAM" id="MobiDB-lite"/>
    </source>
</evidence>
<accession>A0A9P1MVT0</accession>
<dbReference type="PANTHER" id="PTHR21224">
    <property type="entry name" value="INTEGRATOR COMPLEX SUBUNIT 1"/>
    <property type="match status" value="1"/>
</dbReference>
<sequence length="2119" mass="241508">MDKKKHKRLDDGIMKPSDLKKSRIVRGTAASSSGTSVSSSSGTGIKPKLDFRGVAAANKQSTIATNTFTNIGMRPILDDKWKEFGDTINLNPENYHKSILEAIEQEKHLKVARLIVAALKHFTQNEKICLELRIIGAIADAIKKVGDKLNQTAVHKGFLYIISNSRQLPEKIQELLVSILTTLASKQQALDGCYILAFLNDAVGTNVGIGTANKSCWIDKPYSEELVHLILRPFETVYPTQELYSACQIENFSPGEYFPKFSNSFEMNENRRTQIIGFVDVIKSWFDNIRGENIPKSVFRTLGIFCGCEQVRQFISTRLEIWITSQKFHREISELLLILGCNINAEKELDREFIEVILKLNTKIMKTRTISAPFNVAIRKICENPINVRFMFESLMLSEIGQIQNRSTSNFPTMFMLLGIQPIESTNTIGRCCAYLLVKEKEACMKTLRSFLKELIRGFNHTRNGEFPFSIFAHSFLDRISLEGESETGIDTELPRLVCELLCQVPLFTITSLLVTRENAFAAKYNISSSNGEPVLIPPEARITREKFQQEYRLYCEVFLKWLAKEKMAFPDDNVHLQCYYLLFYLEKHREVYTNVEGAAVNDVDLPNCIRIFGECGISEKMIMLLFGEVCCAIPNKNSLEIATLITQRAAANYPKFSETSILEFVNIDPFKLIDRTLQISVYGLDELTRLPEMPLISSKSLYWMAWNLIVLWLIAGSKISSRFDSIYSSYPTLRYLIHAILVRKFEFPMNFEGKTSQAMMDEDDSIMAKEALMLSQYEKIMSLPQNSLVNTSCVFITKEHLRVPPSFDDIRIISDKYRLTARLCLCESPPLLKNLIEMVGAQNSLSAIKEMLSVDSSTVDKLTSECLFHALVYYFDLSKREKESNNIMNALIKRTKTNLESENEIDNDILLRTLISSLSSSNSIERSAAVSVFAQIFPSIEDNKHFHMSSISKIPRFEAKKAEFLETIATAVKMESDTNVSKMYLTFLSENFEKSSMHKIAKIICSTVLLDRFSLRNSLCDFFVNYIDSCIELCKFDGNLENVEKNGLKVIEIATTRILIDDETPNSIIRLLSKYSGEDKSDSKPFENLLELWLSPGSVPKIINLKTGQPEKFLCLPMRKEMLKSADQRVVEAALDEMSESDAQSFVLVSQMSNETADKVLSKAENMNVSELDFATLSNIYIIIRGYRLKGVKSGEKLVENVRSRLDSIRQTVKDEPMIIDSFENATIKPAPFISQTDGDVFKFSLENMTMTSDEISAWLKTNCSISAKTPVVFNLPPEFVQSAISNEQSALACLQIIETNLKFFLSNESAFHTLVVIVDTASHKFNSVRTRLETLAVRLLKSVNPPASVSGVLKKHASTSTKSALSADEISMNTFSKFSEIAEWLKANENSKQKRNVLSHFMSNFIDSDGLKEEDVMVVIKSVWEVHNVGTIEIAVEKCICAPWSPKLKRRICRFLLEKYQTSVPTLLIYRLIDSYCQTWPIASYRQLFCKESENSINDISLQSLAMYLSELSSTNDSFDWSMISLLTKIEKEGGIQAGFCIGQQLLQISCAHQNVKIREGAERLLKLLSDQLIYLTYKSGVVGSMRLTSNIISRDKCIKNCERIVDQLIEVQTDANFLTIDTVCDDPNPNPLNPIEKNDEPATIGMKRHINDRRGGPPNKKGKWRGESEEGEITQENETKSNSTVIAMQQFNSMLKFYPNIVKTKFPILANFISQLTAKNKKELKEENRIKKVELVLNCIIELSLHMKNDEFSSIETALTNCFEFYEKHVEEGLLHVKEQVVFSELLLKACCAYLNRSSNDARILLRDHRILLDRICKRCRYPFDVELIIDNITVGYKSLKFGKMSDDYMEDDEDYGFEYEDDSGSEPDVDMENQYYTAKGLRSDGKLDEAIKAFEKVLELEEEKGEWGFKALKQMIKITFGQNNLEKMLGYYGELLTYIKSAVTKNYSEKSINAILDYISTSRQMNLLKQFYETTLEALKDAKNERLWFKTNTKLGKLFFDLREFEKLEKIVKQLKGSCKDEQGEEDQRKGTQLLEIYALEIQMYTEQKNNKALKSVYELAKQAIQTKSAIPHPLILGVIRDSVQTDFKKILWRLSCRSPSQFYASKVYSQNFVR</sequence>
<dbReference type="InterPro" id="IPR038902">
    <property type="entry name" value="INTS1"/>
</dbReference>
<keyword evidence="5" id="KW-1185">Reference proteome</keyword>
<dbReference type="InterPro" id="IPR022145">
    <property type="entry name" value="INTS1_RPB2-bd"/>
</dbReference>
<feature type="repeat" description="TPR" evidence="1">
    <location>
        <begin position="1875"/>
        <end position="1908"/>
    </location>
</feature>
<comment type="caution">
    <text evidence="4">The sequence shown here is derived from an EMBL/GenBank/DDBJ whole genome shotgun (WGS) entry which is preliminary data.</text>
</comment>
<evidence type="ECO:0000313" key="5">
    <source>
        <dbReference type="Proteomes" id="UP001152747"/>
    </source>
</evidence>
<feature type="compositionally biased region" description="Basic and acidic residues" evidence="2">
    <location>
        <begin position="1"/>
        <end position="21"/>
    </location>
</feature>
<feature type="region of interest" description="Disordered" evidence="2">
    <location>
        <begin position="1"/>
        <end position="43"/>
    </location>
</feature>
<dbReference type="Proteomes" id="UP001152747">
    <property type="component" value="Unassembled WGS sequence"/>
</dbReference>